<evidence type="ECO:0000259" key="2">
    <source>
        <dbReference type="Pfam" id="PF01464"/>
    </source>
</evidence>
<evidence type="ECO:0000256" key="1">
    <source>
        <dbReference type="ARBA" id="ARBA00007734"/>
    </source>
</evidence>
<dbReference type="Pfam" id="PF01464">
    <property type="entry name" value="SLT"/>
    <property type="match status" value="1"/>
</dbReference>
<dbReference type="InterPro" id="IPR000189">
    <property type="entry name" value="Transglyc_AS"/>
</dbReference>
<reference evidence="4 5" key="1">
    <citation type="submission" date="2022-08" db="EMBL/GenBank/DDBJ databases">
        <title>Genome Sequence of the sulphate-reducing bacterium, Pseudodesulfovibrio sp. SYK.</title>
        <authorList>
            <person name="Kondo R."/>
            <person name="Kataoka T."/>
        </authorList>
    </citation>
    <scope>NUCLEOTIDE SEQUENCE [LARGE SCALE GENOMIC DNA]</scope>
    <source>
        <strain evidence="4 5">SYK</strain>
    </source>
</reference>
<dbReference type="CDD" id="cd16893">
    <property type="entry name" value="LT_MltC_MltE"/>
    <property type="match status" value="1"/>
</dbReference>
<dbReference type="PANTHER" id="PTHR37423">
    <property type="entry name" value="SOLUBLE LYTIC MUREIN TRANSGLYCOSYLASE-RELATED"/>
    <property type="match status" value="1"/>
</dbReference>
<dbReference type="InterPro" id="IPR024570">
    <property type="entry name" value="Murein_transglycosylaseC_N"/>
</dbReference>
<dbReference type="Proteomes" id="UP001317742">
    <property type="component" value="Chromosome"/>
</dbReference>
<proteinExistence type="inferred from homology"/>
<feature type="domain" description="Transglycosylase SLT" evidence="2">
    <location>
        <begin position="244"/>
        <end position="367"/>
    </location>
</feature>
<dbReference type="SUPFAM" id="SSF53955">
    <property type="entry name" value="Lysozyme-like"/>
    <property type="match status" value="1"/>
</dbReference>
<accession>A0ABM8AYK7</accession>
<dbReference type="InterPro" id="IPR023346">
    <property type="entry name" value="Lysozyme-like_dom_sf"/>
</dbReference>
<evidence type="ECO:0000313" key="5">
    <source>
        <dbReference type="Proteomes" id="UP001317742"/>
    </source>
</evidence>
<dbReference type="Gene3D" id="1.10.530.10">
    <property type="match status" value="1"/>
</dbReference>
<name>A0ABM8AYK7_9BACT</name>
<organism evidence="4 5">
    <name type="scientific">Pseudodesulfovibrio nedwellii</name>
    <dbReference type="NCBI Taxonomy" id="2973072"/>
    <lineage>
        <taxon>Bacteria</taxon>
        <taxon>Pseudomonadati</taxon>
        <taxon>Thermodesulfobacteriota</taxon>
        <taxon>Desulfovibrionia</taxon>
        <taxon>Desulfovibrionales</taxon>
        <taxon>Desulfovibrionaceae</taxon>
    </lineage>
</organism>
<dbReference type="Pfam" id="PF11873">
    <property type="entry name" value="Mltc_N"/>
    <property type="match status" value="1"/>
</dbReference>
<dbReference type="PROSITE" id="PS00922">
    <property type="entry name" value="TRANSGLYCOSYLASE"/>
    <property type="match status" value="1"/>
</dbReference>
<evidence type="ECO:0000259" key="3">
    <source>
        <dbReference type="Pfam" id="PF11873"/>
    </source>
</evidence>
<protein>
    <submittedName>
        <fullName evidence="4">Membrane-bound lytic murein transglycosylase C</fullName>
    </submittedName>
</protein>
<sequence length="406" mass="45466">MWCGSINSELYHVKFYTLYNDMTRPFILFLCLAIIAGCTRYDAMRIARAAATGNPATAAESLARDKAIGYATNPASIASDIKQFQKIVDDFIYVVTSVWGKDDVRTPRPKEYVKYTQNYLSRASVDFDTGMITVETVDTDNPQMSLHNAIVTTLLTPNDPRAVDLYSAKTVKLGDTPFLLGEVKDNDTKNIRWEWRASRYADVLMGTCLKKRTSEGKIINYVTIPMVKDHLNIRANKYKKQVVSAAKRFDISQNLIYAIMKVESDFNPFAISSAMAIGLMQVVPATAGSDVYHYLNGKNGQPSKQDLLVASTNITYGSAYLHLLGTRFLKDITNPTSREYCIIAGYNGGAGTVLRTFDKDRKNAAQTINRLSPGKVYTTLRTETPYAETRRYLGKVLEAKKQFVNF</sequence>
<gene>
    <name evidence="4" type="ORF">SYK_09690</name>
</gene>
<keyword evidence="5" id="KW-1185">Reference proteome</keyword>
<feature type="domain" description="Murein transglycosylase-C N-terminal" evidence="3">
    <location>
        <begin position="78"/>
        <end position="237"/>
    </location>
</feature>
<dbReference type="InterPro" id="IPR008258">
    <property type="entry name" value="Transglycosylase_SLT_dom_1"/>
</dbReference>
<comment type="similarity">
    <text evidence="1">Belongs to the transglycosylase Slt family.</text>
</comment>
<evidence type="ECO:0000313" key="4">
    <source>
        <dbReference type="EMBL" id="BDQ36609.1"/>
    </source>
</evidence>
<dbReference type="EMBL" id="AP026709">
    <property type="protein sequence ID" value="BDQ36609.1"/>
    <property type="molecule type" value="Genomic_DNA"/>
</dbReference>
<dbReference type="PANTHER" id="PTHR37423:SF2">
    <property type="entry name" value="MEMBRANE-BOUND LYTIC MUREIN TRANSGLYCOSYLASE C"/>
    <property type="match status" value="1"/>
</dbReference>